<evidence type="ECO:0000313" key="3">
    <source>
        <dbReference type="Proteomes" id="UP001448207"/>
    </source>
</evidence>
<dbReference type="EMBL" id="JBCLYO010000018">
    <property type="protein sequence ID" value="KAL0081087.1"/>
    <property type="molecule type" value="Genomic_DNA"/>
</dbReference>
<keyword evidence="1" id="KW-0472">Membrane</keyword>
<evidence type="ECO:0000313" key="2">
    <source>
        <dbReference type="EMBL" id="KAL0081087.1"/>
    </source>
</evidence>
<proteinExistence type="predicted"/>
<feature type="transmembrane region" description="Helical" evidence="1">
    <location>
        <begin position="49"/>
        <end position="67"/>
    </location>
</feature>
<protein>
    <submittedName>
        <fullName evidence="2">Uncharacterized protein</fullName>
    </submittedName>
</protein>
<comment type="caution">
    <text evidence="2">The sequence shown here is derived from an EMBL/GenBank/DDBJ whole genome shotgun (WGS) entry which is preliminary data.</text>
</comment>
<dbReference type="Proteomes" id="UP001448207">
    <property type="component" value="Unassembled WGS sequence"/>
</dbReference>
<sequence length="146" mass="17005">MIYKKSHRIIKTFCNTIFKDHVKLNSVLESKDMDNSLYALIKGEQFQSIYLYFTLNLYFYILIILSHKAKSLDNEIYKKRTYAFIKYTPGSPFTLLTVLICPHQVSADRLKSSKVRTLKRYYLICLKNKIKKDQTSLTALSSSAGN</sequence>
<organism evidence="2 3">
    <name type="scientific">Phycomyces blakesleeanus</name>
    <dbReference type="NCBI Taxonomy" id="4837"/>
    <lineage>
        <taxon>Eukaryota</taxon>
        <taxon>Fungi</taxon>
        <taxon>Fungi incertae sedis</taxon>
        <taxon>Mucoromycota</taxon>
        <taxon>Mucoromycotina</taxon>
        <taxon>Mucoromycetes</taxon>
        <taxon>Mucorales</taxon>
        <taxon>Phycomycetaceae</taxon>
        <taxon>Phycomyces</taxon>
    </lineage>
</organism>
<keyword evidence="1" id="KW-1133">Transmembrane helix</keyword>
<accession>A0ABR3ASW4</accession>
<keyword evidence="1" id="KW-0812">Transmembrane</keyword>
<name>A0ABR3ASW4_PHYBL</name>
<gene>
    <name evidence="2" type="ORF">J3Q64DRAFT_1866330</name>
</gene>
<keyword evidence="3" id="KW-1185">Reference proteome</keyword>
<evidence type="ECO:0000256" key="1">
    <source>
        <dbReference type="SAM" id="Phobius"/>
    </source>
</evidence>
<reference evidence="2 3" key="1">
    <citation type="submission" date="2024-04" db="EMBL/GenBank/DDBJ databases">
        <title>Symmetric and asymmetric DNA N6-adenine methylation regulates different biological responses in Mucorales.</title>
        <authorList>
            <consortium name="Lawrence Berkeley National Laboratory"/>
            <person name="Lax C."/>
            <person name="Mondo S.J."/>
            <person name="Osorio-Concepcion M."/>
            <person name="Muszewska A."/>
            <person name="Corrochano-Luque M."/>
            <person name="Gutierrez G."/>
            <person name="Riley R."/>
            <person name="Lipzen A."/>
            <person name="Guo J."/>
            <person name="Hundley H."/>
            <person name="Amirebrahimi M."/>
            <person name="Ng V."/>
            <person name="Lorenzo-Gutierrez D."/>
            <person name="Binder U."/>
            <person name="Yang J."/>
            <person name="Song Y."/>
            <person name="Canovas D."/>
            <person name="Navarro E."/>
            <person name="Freitag M."/>
            <person name="Gabaldon T."/>
            <person name="Grigoriev I.V."/>
            <person name="Corrochano L.M."/>
            <person name="Nicolas F.E."/>
            <person name="Garre V."/>
        </authorList>
    </citation>
    <scope>NUCLEOTIDE SEQUENCE [LARGE SCALE GENOMIC DNA]</scope>
    <source>
        <strain evidence="2 3">L51</strain>
    </source>
</reference>